<dbReference type="InterPro" id="IPR050984">
    <property type="entry name" value="Gfo/Idh/MocA_domain"/>
</dbReference>
<organism evidence="8 9">
    <name type="scientific">Cyclotella cryptica</name>
    <dbReference type="NCBI Taxonomy" id="29204"/>
    <lineage>
        <taxon>Eukaryota</taxon>
        <taxon>Sar</taxon>
        <taxon>Stramenopiles</taxon>
        <taxon>Ochrophyta</taxon>
        <taxon>Bacillariophyta</taxon>
        <taxon>Coscinodiscophyceae</taxon>
        <taxon>Thalassiosirophycidae</taxon>
        <taxon>Stephanodiscales</taxon>
        <taxon>Stephanodiscaceae</taxon>
        <taxon>Cyclotella</taxon>
    </lineage>
</organism>
<evidence type="ECO:0000259" key="7">
    <source>
        <dbReference type="Pfam" id="PF22725"/>
    </source>
</evidence>
<dbReference type="EC" id="1.1.1.179" evidence="3"/>
<dbReference type="PANTHER" id="PTHR22604">
    <property type="entry name" value="OXIDOREDUCTASES"/>
    <property type="match status" value="1"/>
</dbReference>
<dbReference type="InterPro" id="IPR055170">
    <property type="entry name" value="GFO_IDH_MocA-like_dom"/>
</dbReference>
<evidence type="ECO:0000313" key="8">
    <source>
        <dbReference type="EMBL" id="KAL3802634.1"/>
    </source>
</evidence>
<accession>A0ABD3QRH4</accession>
<evidence type="ECO:0000256" key="3">
    <source>
        <dbReference type="ARBA" id="ARBA00038984"/>
    </source>
</evidence>
<proteinExistence type="inferred from homology"/>
<feature type="domain" description="Gfo/Idh/MocA-like oxidoreductase N-terminal" evidence="6">
    <location>
        <begin position="13"/>
        <end position="128"/>
    </location>
</feature>
<dbReference type="EMBL" id="JABMIG020000018">
    <property type="protein sequence ID" value="KAL3802634.1"/>
    <property type="molecule type" value="Genomic_DNA"/>
</dbReference>
<evidence type="ECO:0000256" key="4">
    <source>
        <dbReference type="ARBA" id="ARBA00042988"/>
    </source>
</evidence>
<evidence type="ECO:0000256" key="1">
    <source>
        <dbReference type="ARBA" id="ARBA00010928"/>
    </source>
</evidence>
<evidence type="ECO:0000256" key="2">
    <source>
        <dbReference type="ARBA" id="ARBA00023002"/>
    </source>
</evidence>
<dbReference type="Gene3D" id="3.30.360.10">
    <property type="entry name" value="Dihydrodipicolinate Reductase, domain 2"/>
    <property type="match status" value="1"/>
</dbReference>
<name>A0ABD3QRH4_9STRA</name>
<dbReference type="Proteomes" id="UP001516023">
    <property type="component" value="Unassembled WGS sequence"/>
</dbReference>
<dbReference type="SUPFAM" id="SSF51735">
    <property type="entry name" value="NAD(P)-binding Rossmann-fold domains"/>
    <property type="match status" value="1"/>
</dbReference>
<protein>
    <recommendedName>
        <fullName evidence="3">D-xylose 1-dehydrogenase (NADP(+), D-xylono-1,5-lactone-forming)</fullName>
        <ecNumber evidence="3">1.1.1.179</ecNumber>
    </recommendedName>
    <alternativeName>
        <fullName evidence="4">D-xylose-NADP dehydrogenase</fullName>
    </alternativeName>
</protein>
<feature type="domain" description="GFO/IDH/MocA-like oxidoreductase" evidence="7">
    <location>
        <begin position="140"/>
        <end position="262"/>
    </location>
</feature>
<dbReference type="Pfam" id="PF01408">
    <property type="entry name" value="GFO_IDH_MocA"/>
    <property type="match status" value="1"/>
</dbReference>
<comment type="caution">
    <text evidence="8">The sequence shown here is derived from an EMBL/GenBank/DDBJ whole genome shotgun (WGS) entry which is preliminary data.</text>
</comment>
<sequence>MTATTDSPTPRTINWAILGTGSIANDMVQILHQLPNTTVLAIGSRSPSSAQSFGSKWNIPRRVSYAEACSDPDVDVVYIATPSMRHPDDCRMALQHRKAILCEKSMAPDHIVAKQILDAAKSANCLCVHGVWSRFFPAMTKIRQIIHSGEIGEVRSARASFCQNDGAGSCSALAETGIYCAQFLQWVLGEDASNYCASADEKNGGGIGPVVKGATQTLHESGFDEHVTAIIEFPGKKIGTFECSLAHTSERSATVYGTLGVINVPFPFWCSTQVTVTKMTGLGSQQWSEPQVYEFPLPSEIVPLSTSEEVEGRPQTPGFNFVNSQGLAYEAAEVNRCFRGGLIETPLFSTAQCIEVLRIIADIREYASKGMS</sequence>
<dbReference type="Pfam" id="PF22725">
    <property type="entry name" value="GFO_IDH_MocA_C3"/>
    <property type="match status" value="1"/>
</dbReference>
<keyword evidence="2" id="KW-0560">Oxidoreductase</keyword>
<evidence type="ECO:0000256" key="5">
    <source>
        <dbReference type="ARBA" id="ARBA00049233"/>
    </source>
</evidence>
<reference evidence="8 9" key="1">
    <citation type="journal article" date="2020" name="G3 (Bethesda)">
        <title>Improved Reference Genome for Cyclotella cryptica CCMP332, a Model for Cell Wall Morphogenesis, Salinity Adaptation, and Lipid Production in Diatoms (Bacillariophyta).</title>
        <authorList>
            <person name="Roberts W.R."/>
            <person name="Downey K.M."/>
            <person name="Ruck E.C."/>
            <person name="Traller J.C."/>
            <person name="Alverson A.J."/>
        </authorList>
    </citation>
    <scope>NUCLEOTIDE SEQUENCE [LARGE SCALE GENOMIC DNA]</scope>
    <source>
        <strain evidence="8 9">CCMP332</strain>
    </source>
</reference>
<dbReference type="GO" id="GO:0047837">
    <property type="term" value="F:D-xylose 1-dehydrogenase (NADP+) activity"/>
    <property type="evidence" value="ECO:0007669"/>
    <property type="project" value="UniProtKB-EC"/>
</dbReference>
<dbReference type="AlphaFoldDB" id="A0ABD3QRH4"/>
<dbReference type="SUPFAM" id="SSF55347">
    <property type="entry name" value="Glyceraldehyde-3-phosphate dehydrogenase-like, C-terminal domain"/>
    <property type="match status" value="1"/>
</dbReference>
<dbReference type="InterPro" id="IPR000683">
    <property type="entry name" value="Gfo/Idh/MocA-like_OxRdtase_N"/>
</dbReference>
<dbReference type="InterPro" id="IPR036291">
    <property type="entry name" value="NAD(P)-bd_dom_sf"/>
</dbReference>
<dbReference type="Gene3D" id="3.40.50.720">
    <property type="entry name" value="NAD(P)-binding Rossmann-like Domain"/>
    <property type="match status" value="1"/>
</dbReference>
<evidence type="ECO:0000259" key="6">
    <source>
        <dbReference type="Pfam" id="PF01408"/>
    </source>
</evidence>
<comment type="catalytic activity">
    <reaction evidence="5">
        <text>D-xylose + NADP(+) = D-xylono-1,5-lactone + NADPH + H(+)</text>
        <dbReference type="Rhea" id="RHEA:22000"/>
        <dbReference type="ChEBI" id="CHEBI:15378"/>
        <dbReference type="ChEBI" id="CHEBI:15867"/>
        <dbReference type="ChEBI" id="CHEBI:53455"/>
        <dbReference type="ChEBI" id="CHEBI:57783"/>
        <dbReference type="ChEBI" id="CHEBI:58349"/>
        <dbReference type="EC" id="1.1.1.179"/>
    </reaction>
</comment>
<evidence type="ECO:0000313" key="9">
    <source>
        <dbReference type="Proteomes" id="UP001516023"/>
    </source>
</evidence>
<keyword evidence="9" id="KW-1185">Reference proteome</keyword>
<comment type="similarity">
    <text evidence="1">Belongs to the Gfo/Idh/MocA family.</text>
</comment>
<dbReference type="PANTHER" id="PTHR22604:SF105">
    <property type="entry name" value="TRANS-1,2-DIHYDROBENZENE-1,2-DIOL DEHYDROGENASE"/>
    <property type="match status" value="1"/>
</dbReference>
<gene>
    <name evidence="8" type="ORF">HJC23_011958</name>
</gene>